<comment type="caution">
    <text evidence="2">The sequence shown here is derived from an EMBL/GenBank/DDBJ whole genome shotgun (WGS) entry which is preliminary data.</text>
</comment>
<gene>
    <name evidence="2" type="ORF">QEZ40_004035</name>
</gene>
<dbReference type="Pfam" id="PF12697">
    <property type="entry name" value="Abhydrolase_6"/>
    <property type="match status" value="1"/>
</dbReference>
<evidence type="ECO:0000259" key="1">
    <source>
        <dbReference type="Pfam" id="PF12697"/>
    </source>
</evidence>
<dbReference type="Proteomes" id="UP001223390">
    <property type="component" value="Unassembled WGS sequence"/>
</dbReference>
<evidence type="ECO:0000313" key="3">
    <source>
        <dbReference type="Proteomes" id="UP001223390"/>
    </source>
</evidence>
<reference evidence="2 3" key="1">
    <citation type="submission" date="2023-05" db="EMBL/GenBank/DDBJ databases">
        <title>Sequencing and Assembly of Streptomyces sp. NP73.</title>
        <authorList>
            <person name="Konwar A.N."/>
            <person name="Saikia K."/>
            <person name="Thakur D."/>
        </authorList>
    </citation>
    <scope>NUCLEOTIDE SEQUENCE [LARGE SCALE GENOMIC DNA]</scope>
    <source>
        <strain evidence="2 3">NP73</strain>
    </source>
</reference>
<dbReference type="Gene3D" id="3.40.50.1820">
    <property type="entry name" value="alpha/beta hydrolase"/>
    <property type="match status" value="1"/>
</dbReference>
<accession>A0ABT7H117</accession>
<dbReference type="InterPro" id="IPR000073">
    <property type="entry name" value="AB_hydrolase_1"/>
</dbReference>
<keyword evidence="3" id="KW-1185">Reference proteome</keyword>
<sequence>MQKAISRDGTAIAYDRTGEGPALVIVGGAYQVRDDPRWAVLAGLLGERFTVVTYDRRGRGDSGDTAPYAVEREIEDLAAVIAELDGPVRVMGMSSGAVLALEAAAHGVPMKELALYEPPFVIDGSRPPVPSDYVEQLDTAIAEDRRDDAVTLMLTAAVLVPAEFVGQMRESGIWSHFAALAHTLPYDARVMGDTMSGNPLPADRWAAVRIPVLAIGGGASDPWLQSGARALAALLPAGLHRILDGQTHDVDPAVLAPALAEFFGADRPSA</sequence>
<dbReference type="RefSeq" id="WP_285344915.1">
    <property type="nucleotide sequence ID" value="NZ_JASITI010000035.1"/>
</dbReference>
<dbReference type="InterPro" id="IPR029058">
    <property type="entry name" value="AB_hydrolase_fold"/>
</dbReference>
<organism evidence="2 3">
    <name type="scientific">Streptomyces katrae</name>
    <dbReference type="NCBI Taxonomy" id="68223"/>
    <lineage>
        <taxon>Bacteria</taxon>
        <taxon>Bacillati</taxon>
        <taxon>Actinomycetota</taxon>
        <taxon>Actinomycetes</taxon>
        <taxon>Kitasatosporales</taxon>
        <taxon>Streptomycetaceae</taxon>
        <taxon>Streptomyces</taxon>
    </lineage>
</organism>
<dbReference type="SUPFAM" id="SSF53474">
    <property type="entry name" value="alpha/beta-Hydrolases"/>
    <property type="match status" value="1"/>
</dbReference>
<evidence type="ECO:0000313" key="2">
    <source>
        <dbReference type="EMBL" id="MDK9498829.1"/>
    </source>
</evidence>
<feature type="domain" description="AB hydrolase-1" evidence="1">
    <location>
        <begin position="38"/>
        <end position="249"/>
    </location>
</feature>
<keyword evidence="2" id="KW-0378">Hydrolase</keyword>
<dbReference type="EMBL" id="JASITI010000035">
    <property type="protein sequence ID" value="MDK9498829.1"/>
    <property type="molecule type" value="Genomic_DNA"/>
</dbReference>
<protein>
    <submittedName>
        <fullName evidence="2">Alpha/beta fold hydrolase</fullName>
    </submittedName>
</protein>
<dbReference type="GO" id="GO:0016787">
    <property type="term" value="F:hydrolase activity"/>
    <property type="evidence" value="ECO:0007669"/>
    <property type="project" value="UniProtKB-KW"/>
</dbReference>
<name>A0ABT7H117_9ACTN</name>
<proteinExistence type="predicted"/>